<dbReference type="Proteomes" id="UP000554482">
    <property type="component" value="Unassembled WGS sequence"/>
</dbReference>
<gene>
    <name evidence="1" type="ORF">FRX31_009220</name>
</gene>
<sequence length="101" mass="11049">MSTGATSSKFSISRKLITIPVQITSIGIHYITPRNLRELEAPSLCTCLYHRLFGKAQLHHTCSSYTYSYTGGANSAKLSFITLAPHTHTVTLGAATRETFT</sequence>
<dbReference type="AlphaFoldDB" id="A0A7J6WVV7"/>
<dbReference type="EMBL" id="JABWDY010009746">
    <property type="protein sequence ID" value="KAF5201193.1"/>
    <property type="molecule type" value="Genomic_DNA"/>
</dbReference>
<name>A0A7J6WVV7_THATH</name>
<organism evidence="1 2">
    <name type="scientific">Thalictrum thalictroides</name>
    <name type="common">Rue-anemone</name>
    <name type="synonym">Anemone thalictroides</name>
    <dbReference type="NCBI Taxonomy" id="46969"/>
    <lineage>
        <taxon>Eukaryota</taxon>
        <taxon>Viridiplantae</taxon>
        <taxon>Streptophyta</taxon>
        <taxon>Embryophyta</taxon>
        <taxon>Tracheophyta</taxon>
        <taxon>Spermatophyta</taxon>
        <taxon>Magnoliopsida</taxon>
        <taxon>Ranunculales</taxon>
        <taxon>Ranunculaceae</taxon>
        <taxon>Thalictroideae</taxon>
        <taxon>Thalictrum</taxon>
    </lineage>
</organism>
<evidence type="ECO:0000313" key="2">
    <source>
        <dbReference type="Proteomes" id="UP000554482"/>
    </source>
</evidence>
<proteinExistence type="predicted"/>
<keyword evidence="2" id="KW-1185">Reference proteome</keyword>
<reference evidence="1 2" key="1">
    <citation type="submission" date="2020-06" db="EMBL/GenBank/DDBJ databases">
        <title>Transcriptomic and genomic resources for Thalictrum thalictroides and T. hernandezii: Facilitating candidate gene discovery in an emerging model plant lineage.</title>
        <authorList>
            <person name="Arias T."/>
            <person name="Riano-Pachon D.M."/>
            <person name="Di Stilio V.S."/>
        </authorList>
    </citation>
    <scope>NUCLEOTIDE SEQUENCE [LARGE SCALE GENOMIC DNA]</scope>
    <source>
        <strain evidence="2">cv. WT478/WT964</strain>
        <tissue evidence="1">Leaves</tissue>
    </source>
</reference>
<accession>A0A7J6WVV7</accession>
<protein>
    <submittedName>
        <fullName evidence="1">Uncharacterized protein</fullName>
    </submittedName>
</protein>
<evidence type="ECO:0000313" key="1">
    <source>
        <dbReference type="EMBL" id="KAF5201193.1"/>
    </source>
</evidence>
<comment type="caution">
    <text evidence="1">The sequence shown here is derived from an EMBL/GenBank/DDBJ whole genome shotgun (WGS) entry which is preliminary data.</text>
</comment>